<name>A0A645ENS8_9ZZZZ</name>
<dbReference type="InterPro" id="IPR036953">
    <property type="entry name" value="GreA/GreB_C_sf"/>
</dbReference>
<evidence type="ECO:0000259" key="1">
    <source>
        <dbReference type="Pfam" id="PF01272"/>
    </source>
</evidence>
<dbReference type="Pfam" id="PF01272">
    <property type="entry name" value="GreA_GreB"/>
    <property type="match status" value="1"/>
</dbReference>
<dbReference type="GO" id="GO:0032784">
    <property type="term" value="P:regulation of DNA-templated transcription elongation"/>
    <property type="evidence" value="ECO:0007669"/>
    <property type="project" value="InterPro"/>
</dbReference>
<organism evidence="2">
    <name type="scientific">bioreactor metagenome</name>
    <dbReference type="NCBI Taxonomy" id="1076179"/>
    <lineage>
        <taxon>unclassified sequences</taxon>
        <taxon>metagenomes</taxon>
        <taxon>ecological metagenomes</taxon>
    </lineage>
</organism>
<dbReference type="InterPro" id="IPR001437">
    <property type="entry name" value="Tscrpt_elong_fac_GreA/B_C"/>
</dbReference>
<keyword evidence="2" id="KW-0251">Elongation factor</keyword>
<protein>
    <submittedName>
        <fullName evidence="2">Transcription elongation factor GreA</fullName>
    </submittedName>
</protein>
<dbReference type="GO" id="GO:0003677">
    <property type="term" value="F:DNA binding"/>
    <property type="evidence" value="ECO:0007669"/>
    <property type="project" value="InterPro"/>
</dbReference>
<dbReference type="AlphaFoldDB" id="A0A645ENS8"/>
<evidence type="ECO:0000313" key="2">
    <source>
        <dbReference type="EMBL" id="MPN02922.1"/>
    </source>
</evidence>
<comment type="caution">
    <text evidence="2">The sequence shown here is derived from an EMBL/GenBank/DDBJ whole genome shotgun (WGS) entry which is preliminary data.</text>
</comment>
<accession>A0A645ENS8</accession>
<feature type="domain" description="Transcription elongation factor GreA/GreB C-terminal" evidence="1">
    <location>
        <begin position="2"/>
        <end position="59"/>
    </location>
</feature>
<dbReference type="SUPFAM" id="SSF54534">
    <property type="entry name" value="FKBP-like"/>
    <property type="match status" value="1"/>
</dbReference>
<reference evidence="2" key="1">
    <citation type="submission" date="2019-08" db="EMBL/GenBank/DDBJ databases">
        <authorList>
            <person name="Kucharzyk K."/>
            <person name="Murdoch R.W."/>
            <person name="Higgins S."/>
            <person name="Loffler F."/>
        </authorList>
    </citation>
    <scope>NUCLEOTIDE SEQUENCE</scope>
</reference>
<dbReference type="EMBL" id="VSSQ01048878">
    <property type="protein sequence ID" value="MPN02922.1"/>
    <property type="molecule type" value="Genomic_DNA"/>
</dbReference>
<keyword evidence="2" id="KW-0648">Protein biosynthesis</keyword>
<dbReference type="Gene3D" id="3.10.50.30">
    <property type="entry name" value="Transcription elongation factor, GreA/GreB, C-terminal domain"/>
    <property type="match status" value="1"/>
</dbReference>
<sequence length="59" mass="6328">MDTKETETFIIVGSVEADPLNGKLSNVTPLAAAILDKKVGAVVEVEVDEPYEVKILSIK</sequence>
<proteinExistence type="predicted"/>
<gene>
    <name evidence="2" type="primary">greA_54</name>
    <name evidence="2" type="ORF">SDC9_150143</name>
</gene>
<dbReference type="GO" id="GO:0003746">
    <property type="term" value="F:translation elongation factor activity"/>
    <property type="evidence" value="ECO:0007669"/>
    <property type="project" value="UniProtKB-KW"/>
</dbReference>